<dbReference type="PANTHER" id="PTHR10566:SF113">
    <property type="entry name" value="PROTEIN ACTIVITY OF BC1 COMPLEX KINASE 7, CHLOROPLASTIC"/>
    <property type="match status" value="1"/>
</dbReference>
<gene>
    <name evidence="4" type="ORF">GCM10010911_22880</name>
</gene>
<feature type="transmembrane region" description="Helical" evidence="2">
    <location>
        <begin position="499"/>
        <end position="521"/>
    </location>
</feature>
<accession>A0A917DRN5</accession>
<dbReference type="Pfam" id="PF03109">
    <property type="entry name" value="ABC1"/>
    <property type="match status" value="1"/>
</dbReference>
<feature type="domain" description="ABC1 atypical kinase-like" evidence="3">
    <location>
        <begin position="94"/>
        <end position="338"/>
    </location>
</feature>
<keyword evidence="2" id="KW-0812">Transmembrane</keyword>
<keyword evidence="2" id="KW-0472">Membrane</keyword>
<dbReference type="PANTHER" id="PTHR10566">
    <property type="entry name" value="CHAPERONE-ACTIVITY OF BC1 COMPLEX CABC1 -RELATED"/>
    <property type="match status" value="1"/>
</dbReference>
<organism evidence="4 5">
    <name type="scientific">Paenibacillus nasutitermitis</name>
    <dbReference type="NCBI Taxonomy" id="1652958"/>
    <lineage>
        <taxon>Bacteria</taxon>
        <taxon>Bacillati</taxon>
        <taxon>Bacillota</taxon>
        <taxon>Bacilli</taxon>
        <taxon>Bacillales</taxon>
        <taxon>Paenibacillaceae</taxon>
        <taxon>Paenibacillus</taxon>
    </lineage>
</organism>
<keyword evidence="2" id="KW-1133">Transmembrane helix</keyword>
<dbReference type="AlphaFoldDB" id="A0A917DRN5"/>
<protein>
    <submittedName>
        <fullName evidence="4">ABC transporter</fullName>
    </submittedName>
</protein>
<dbReference type="Proteomes" id="UP000612456">
    <property type="component" value="Unassembled WGS sequence"/>
</dbReference>
<dbReference type="InterPro" id="IPR050154">
    <property type="entry name" value="UbiB_kinase"/>
</dbReference>
<dbReference type="SUPFAM" id="SSF56112">
    <property type="entry name" value="Protein kinase-like (PK-like)"/>
    <property type="match status" value="1"/>
</dbReference>
<dbReference type="CDD" id="cd05121">
    <property type="entry name" value="ABC1_ADCK3-like"/>
    <property type="match status" value="1"/>
</dbReference>
<comment type="similarity">
    <text evidence="1">Belongs to the protein kinase superfamily. ADCK protein kinase family.</text>
</comment>
<dbReference type="EMBL" id="BMHP01000002">
    <property type="protein sequence ID" value="GGD64528.1"/>
    <property type="molecule type" value="Genomic_DNA"/>
</dbReference>
<reference evidence="4" key="2">
    <citation type="submission" date="2020-09" db="EMBL/GenBank/DDBJ databases">
        <authorList>
            <person name="Sun Q."/>
            <person name="Zhou Y."/>
        </authorList>
    </citation>
    <scope>NUCLEOTIDE SEQUENCE</scope>
    <source>
        <strain evidence="4">CGMCC 1.15178</strain>
    </source>
</reference>
<feature type="transmembrane region" description="Helical" evidence="2">
    <location>
        <begin position="533"/>
        <end position="553"/>
    </location>
</feature>
<reference evidence="4" key="1">
    <citation type="journal article" date="2014" name="Int. J. Syst. Evol. Microbiol.">
        <title>Complete genome sequence of Corynebacterium casei LMG S-19264T (=DSM 44701T), isolated from a smear-ripened cheese.</title>
        <authorList>
            <consortium name="US DOE Joint Genome Institute (JGI-PGF)"/>
            <person name="Walter F."/>
            <person name="Albersmeier A."/>
            <person name="Kalinowski J."/>
            <person name="Ruckert C."/>
        </authorList>
    </citation>
    <scope>NUCLEOTIDE SEQUENCE</scope>
    <source>
        <strain evidence="4">CGMCC 1.15178</strain>
    </source>
</reference>
<dbReference type="RefSeq" id="WP_188992111.1">
    <property type="nucleotide sequence ID" value="NZ_BMHP01000002.1"/>
</dbReference>
<comment type="caution">
    <text evidence="4">The sequence shown here is derived from an EMBL/GenBank/DDBJ whole genome shotgun (WGS) entry which is preliminary data.</text>
</comment>
<evidence type="ECO:0000259" key="3">
    <source>
        <dbReference type="Pfam" id="PF03109"/>
    </source>
</evidence>
<sequence length="558" mass="63746">MFGKRVRHMNRYRDIAIALIRNGFGFIVEEIDVFHMLSLPARIMKHADKVPKLSLWERIGNVIQDLGPTFIKLGQIGSTRSDVFPEELIKQLEKLQDQVEAFPFSDVEHIIEAESGFKMDEIFEEFRQIPTAAASIGQVHEGKLISGERVAVKIQRPDIAEMVKTDLEILRNLAAIMENHFDWAKKYQILKMVEEFGKSLLDELDYKMEGRNTELIAGQFKNDPNIYIPGVYWSYSSTRVLVMEFVEGIKVSDIEQLKTKNYNTKIIAERFVQSILHQVFIEGFFHADPHPGNLLVLPGEVVAFIDFGMVGRLTPEMKLHFSNLIIGLMRKKTDVIIKSLLDMGIVTEHVNKAELRQDVNQMRDKYYGVALSEVSLGESVQDLFDIAYRHQIRIPSDLILLGKTLLTMEGIVEKLDPEISIIQIAEPIGKRLFKERFHPKNIGERFWKDVADYGEILVEFPKHIKGLLQTVNNGNLKLEVSVSGIEVILKKLDRISNRLSISLVLLSFSIIMLGLIIGSSISHQSSMLWDIPAIEIGFIIAGFLFMWLLYSIFKSGRF</sequence>
<evidence type="ECO:0000256" key="2">
    <source>
        <dbReference type="SAM" id="Phobius"/>
    </source>
</evidence>
<dbReference type="InterPro" id="IPR011009">
    <property type="entry name" value="Kinase-like_dom_sf"/>
</dbReference>
<evidence type="ECO:0000313" key="4">
    <source>
        <dbReference type="EMBL" id="GGD64528.1"/>
    </source>
</evidence>
<name>A0A917DRN5_9BACL</name>
<proteinExistence type="inferred from homology"/>
<evidence type="ECO:0000256" key="1">
    <source>
        <dbReference type="ARBA" id="ARBA00009670"/>
    </source>
</evidence>
<keyword evidence="5" id="KW-1185">Reference proteome</keyword>
<dbReference type="InterPro" id="IPR004147">
    <property type="entry name" value="ABC1_dom"/>
</dbReference>
<evidence type="ECO:0000313" key="5">
    <source>
        <dbReference type="Proteomes" id="UP000612456"/>
    </source>
</evidence>